<dbReference type="InParanoid" id="A0A251TLJ0"/>
<dbReference type="AlphaFoldDB" id="A0A251TLJ0"/>
<organism evidence="1 2">
    <name type="scientific">Helianthus annuus</name>
    <name type="common">Common sunflower</name>
    <dbReference type="NCBI Taxonomy" id="4232"/>
    <lineage>
        <taxon>Eukaryota</taxon>
        <taxon>Viridiplantae</taxon>
        <taxon>Streptophyta</taxon>
        <taxon>Embryophyta</taxon>
        <taxon>Tracheophyta</taxon>
        <taxon>Spermatophyta</taxon>
        <taxon>Magnoliopsida</taxon>
        <taxon>eudicotyledons</taxon>
        <taxon>Gunneridae</taxon>
        <taxon>Pentapetalae</taxon>
        <taxon>asterids</taxon>
        <taxon>campanulids</taxon>
        <taxon>Asterales</taxon>
        <taxon>Asteraceae</taxon>
        <taxon>Asteroideae</taxon>
        <taxon>Heliantheae alliance</taxon>
        <taxon>Heliantheae</taxon>
        <taxon>Helianthus</taxon>
    </lineage>
</organism>
<accession>A0A251TLJ0</accession>
<gene>
    <name evidence="1" type="ORF">HannXRQ_Chr10g0299191</name>
</gene>
<reference evidence="2" key="1">
    <citation type="journal article" date="2017" name="Nature">
        <title>The sunflower genome provides insights into oil metabolism, flowering and Asterid evolution.</title>
        <authorList>
            <person name="Badouin H."/>
            <person name="Gouzy J."/>
            <person name="Grassa C.J."/>
            <person name="Murat F."/>
            <person name="Staton S.E."/>
            <person name="Cottret L."/>
            <person name="Lelandais-Briere C."/>
            <person name="Owens G.L."/>
            <person name="Carrere S."/>
            <person name="Mayjonade B."/>
            <person name="Legrand L."/>
            <person name="Gill N."/>
            <person name="Kane N.C."/>
            <person name="Bowers J.E."/>
            <person name="Hubner S."/>
            <person name="Bellec A."/>
            <person name="Berard A."/>
            <person name="Berges H."/>
            <person name="Blanchet N."/>
            <person name="Boniface M.C."/>
            <person name="Brunel D."/>
            <person name="Catrice O."/>
            <person name="Chaidir N."/>
            <person name="Claudel C."/>
            <person name="Donnadieu C."/>
            <person name="Faraut T."/>
            <person name="Fievet G."/>
            <person name="Helmstetter N."/>
            <person name="King M."/>
            <person name="Knapp S.J."/>
            <person name="Lai Z."/>
            <person name="Le Paslier M.C."/>
            <person name="Lippi Y."/>
            <person name="Lorenzon L."/>
            <person name="Mandel J.R."/>
            <person name="Marage G."/>
            <person name="Marchand G."/>
            <person name="Marquand E."/>
            <person name="Bret-Mestries E."/>
            <person name="Morien E."/>
            <person name="Nambeesan S."/>
            <person name="Nguyen T."/>
            <person name="Pegot-Espagnet P."/>
            <person name="Pouilly N."/>
            <person name="Raftis F."/>
            <person name="Sallet E."/>
            <person name="Schiex T."/>
            <person name="Thomas J."/>
            <person name="Vandecasteele C."/>
            <person name="Vares D."/>
            <person name="Vear F."/>
            <person name="Vautrin S."/>
            <person name="Crespi M."/>
            <person name="Mangin B."/>
            <person name="Burke J.M."/>
            <person name="Salse J."/>
            <person name="Munos S."/>
            <person name="Vincourt P."/>
            <person name="Rieseberg L.H."/>
            <person name="Langlade N.B."/>
        </authorList>
    </citation>
    <scope>NUCLEOTIDE SEQUENCE [LARGE SCALE GENOMIC DNA]</scope>
    <source>
        <strain evidence="2">cv. SF193</strain>
    </source>
</reference>
<name>A0A251TLJ0_HELAN</name>
<dbReference type="Proteomes" id="UP000215914">
    <property type="component" value="Chromosome 10"/>
</dbReference>
<evidence type="ECO:0000313" key="1">
    <source>
        <dbReference type="EMBL" id="OTG11482.1"/>
    </source>
</evidence>
<evidence type="ECO:0000313" key="2">
    <source>
        <dbReference type="Proteomes" id="UP000215914"/>
    </source>
</evidence>
<protein>
    <submittedName>
        <fullName evidence="1">Uncharacterized protein</fullName>
    </submittedName>
</protein>
<sequence length="95" mass="11294">MFLRWFQEDVCTMDQLGTRLMQIWRRVAAAECFPYLTRWLVLAACFHAMPRLPSHNKCLLQRWLPLLLTTILDGRGDYVVTQWYHALELCGSFFL</sequence>
<dbReference type="EMBL" id="CM007899">
    <property type="protein sequence ID" value="OTG11482.1"/>
    <property type="molecule type" value="Genomic_DNA"/>
</dbReference>
<proteinExistence type="predicted"/>
<keyword evidence="2" id="KW-1185">Reference proteome</keyword>